<dbReference type="EC" id="3.2.1.20" evidence="3"/>
<dbReference type="Proteomes" id="UP001583172">
    <property type="component" value="Unassembled WGS sequence"/>
</dbReference>
<feature type="domain" description="Glycosyl hydrolase family 31 C-terminal" evidence="11">
    <location>
        <begin position="949"/>
        <end position="1051"/>
    </location>
</feature>
<feature type="signal peptide" evidence="9">
    <location>
        <begin position="1"/>
        <end position="26"/>
    </location>
</feature>
<dbReference type="CDD" id="cd14752">
    <property type="entry name" value="GH31_N"/>
    <property type="match status" value="1"/>
</dbReference>
<dbReference type="Pfam" id="PF01055">
    <property type="entry name" value="Glyco_hydro_31_2nd"/>
    <property type="match status" value="1"/>
</dbReference>
<dbReference type="InterPro" id="IPR017853">
    <property type="entry name" value="GH"/>
</dbReference>
<organism evidence="12 13">
    <name type="scientific">Humicola insolens</name>
    <name type="common">Soft-rot fungus</name>
    <dbReference type="NCBI Taxonomy" id="85995"/>
    <lineage>
        <taxon>Eukaryota</taxon>
        <taxon>Fungi</taxon>
        <taxon>Dikarya</taxon>
        <taxon>Ascomycota</taxon>
        <taxon>Pezizomycotina</taxon>
        <taxon>Sordariomycetes</taxon>
        <taxon>Sordariomycetidae</taxon>
        <taxon>Sordariales</taxon>
        <taxon>Chaetomiaceae</taxon>
        <taxon>Mycothermus</taxon>
    </lineage>
</organism>
<dbReference type="CDD" id="cd06602">
    <property type="entry name" value="GH31_MGAM_SI_GAA"/>
    <property type="match status" value="1"/>
</dbReference>
<dbReference type="InterPro" id="IPR013780">
    <property type="entry name" value="Glyco_hydro_b"/>
</dbReference>
<dbReference type="PROSITE" id="PS00129">
    <property type="entry name" value="GLYCOSYL_HYDROL_F31_1"/>
    <property type="match status" value="1"/>
</dbReference>
<dbReference type="Gene3D" id="2.60.40.1180">
    <property type="entry name" value="Golgi alpha-mannosidase II"/>
    <property type="match status" value="2"/>
</dbReference>
<evidence type="ECO:0000256" key="5">
    <source>
        <dbReference type="ARBA" id="ARBA00023180"/>
    </source>
</evidence>
<dbReference type="InterPro" id="IPR048395">
    <property type="entry name" value="Glyco_hydro_31_C"/>
</dbReference>
<dbReference type="PANTHER" id="PTHR22762:SF133">
    <property type="entry name" value="P-TYPE DOMAIN-CONTAINING PROTEIN"/>
    <property type="match status" value="1"/>
</dbReference>
<evidence type="ECO:0000313" key="13">
    <source>
        <dbReference type="Proteomes" id="UP001583172"/>
    </source>
</evidence>
<evidence type="ECO:0000256" key="6">
    <source>
        <dbReference type="ARBA" id="ARBA00023295"/>
    </source>
</evidence>
<dbReference type="InterPro" id="IPR000322">
    <property type="entry name" value="Glyco_hydro_31_TIM"/>
</dbReference>
<feature type="transmembrane region" description="Helical" evidence="8">
    <location>
        <begin position="89"/>
        <end position="108"/>
    </location>
</feature>
<keyword evidence="8" id="KW-0812">Transmembrane</keyword>
<keyword evidence="6" id="KW-0326">Glycosidase</keyword>
<evidence type="ECO:0000256" key="1">
    <source>
        <dbReference type="ARBA" id="ARBA00001657"/>
    </source>
</evidence>
<evidence type="ECO:0000256" key="4">
    <source>
        <dbReference type="ARBA" id="ARBA00022801"/>
    </source>
</evidence>
<dbReference type="Gene3D" id="2.60.40.1760">
    <property type="entry name" value="glycosyl hydrolase (family 31)"/>
    <property type="match status" value="1"/>
</dbReference>
<comment type="caution">
    <text evidence="12">The sequence shown here is derived from an EMBL/GenBank/DDBJ whole genome shotgun (WGS) entry which is preliminary data.</text>
</comment>
<keyword evidence="13" id="KW-1185">Reference proteome</keyword>
<keyword evidence="4" id="KW-0378">Hydrolase</keyword>
<feature type="compositionally biased region" description="Low complexity" evidence="7">
    <location>
        <begin position="741"/>
        <end position="753"/>
    </location>
</feature>
<gene>
    <name evidence="12" type="ORF">VTJ49DRAFT_2989</name>
</gene>
<evidence type="ECO:0000256" key="8">
    <source>
        <dbReference type="SAM" id="Phobius"/>
    </source>
</evidence>
<dbReference type="InterPro" id="IPR011013">
    <property type="entry name" value="Gal_mutarotase_sf_dom"/>
</dbReference>
<feature type="region of interest" description="Disordered" evidence="7">
    <location>
        <begin position="664"/>
        <end position="685"/>
    </location>
</feature>
<dbReference type="Pfam" id="PF21365">
    <property type="entry name" value="Glyco_hydro_31_3rd"/>
    <property type="match status" value="1"/>
</dbReference>
<dbReference type="PANTHER" id="PTHR22762">
    <property type="entry name" value="ALPHA-GLUCOSIDASE"/>
    <property type="match status" value="1"/>
</dbReference>
<comment type="catalytic activity">
    <reaction evidence="1">
        <text>Hydrolysis of terminal, non-reducing (1-&gt;4)-linked alpha-D-glucose residues with release of alpha-D-glucose.</text>
        <dbReference type="EC" id="3.2.1.20"/>
    </reaction>
</comment>
<feature type="chain" id="PRO_5047325811" description="alpha-glucosidase" evidence="9">
    <location>
        <begin position="27"/>
        <end position="1182"/>
    </location>
</feature>
<evidence type="ECO:0000313" key="12">
    <source>
        <dbReference type="EMBL" id="KAL1838138.1"/>
    </source>
</evidence>
<evidence type="ECO:0000256" key="2">
    <source>
        <dbReference type="ARBA" id="ARBA00007806"/>
    </source>
</evidence>
<dbReference type="InterPro" id="IPR030458">
    <property type="entry name" value="Glyco_hydro_31_AS"/>
</dbReference>
<evidence type="ECO:0000256" key="9">
    <source>
        <dbReference type="SAM" id="SignalP"/>
    </source>
</evidence>
<reference evidence="12 13" key="1">
    <citation type="journal article" date="2024" name="Commun. Biol.">
        <title>Comparative genomic analysis of thermophilic fungi reveals convergent evolutionary adaptations and gene losses.</title>
        <authorList>
            <person name="Steindorff A.S."/>
            <person name="Aguilar-Pontes M.V."/>
            <person name="Robinson A.J."/>
            <person name="Andreopoulos B."/>
            <person name="LaButti K."/>
            <person name="Kuo A."/>
            <person name="Mondo S."/>
            <person name="Riley R."/>
            <person name="Otillar R."/>
            <person name="Haridas S."/>
            <person name="Lipzen A."/>
            <person name="Grimwood J."/>
            <person name="Schmutz J."/>
            <person name="Clum A."/>
            <person name="Reid I.D."/>
            <person name="Moisan M.C."/>
            <person name="Butler G."/>
            <person name="Nguyen T.T.M."/>
            <person name="Dewar K."/>
            <person name="Conant G."/>
            <person name="Drula E."/>
            <person name="Henrissat B."/>
            <person name="Hansel C."/>
            <person name="Singer S."/>
            <person name="Hutchinson M.I."/>
            <person name="de Vries R.P."/>
            <person name="Natvig D.O."/>
            <person name="Powell A.J."/>
            <person name="Tsang A."/>
            <person name="Grigoriev I.V."/>
        </authorList>
    </citation>
    <scope>NUCLEOTIDE SEQUENCE [LARGE SCALE GENOMIC DNA]</scope>
    <source>
        <strain evidence="12 13">CBS 620.91</strain>
    </source>
</reference>
<feature type="transmembrane region" description="Helical" evidence="8">
    <location>
        <begin position="131"/>
        <end position="155"/>
    </location>
</feature>
<evidence type="ECO:0000259" key="10">
    <source>
        <dbReference type="Pfam" id="PF01055"/>
    </source>
</evidence>
<feature type="domain" description="Glycoside hydrolase family 31 TIM barrel" evidence="10">
    <location>
        <begin position="477"/>
        <end position="941"/>
    </location>
</feature>
<name>A0ABR3V8P5_HUMIN</name>
<evidence type="ECO:0000256" key="3">
    <source>
        <dbReference type="ARBA" id="ARBA00012741"/>
    </source>
</evidence>
<dbReference type="SUPFAM" id="SSF74650">
    <property type="entry name" value="Galactose mutarotase-like"/>
    <property type="match status" value="1"/>
</dbReference>
<evidence type="ECO:0000256" key="7">
    <source>
        <dbReference type="SAM" id="MobiDB-lite"/>
    </source>
</evidence>
<feature type="region of interest" description="Disordered" evidence="7">
    <location>
        <begin position="738"/>
        <end position="766"/>
    </location>
</feature>
<keyword evidence="8" id="KW-0472">Membrane</keyword>
<keyword evidence="9" id="KW-0732">Signal</keyword>
<sequence>MAIQGRRHVWVLSWALMKSLSVVLRAAVTAQIMVTAVSAETTTNSHNGQLRFAQEPGHGTRPMGPMAPSFLRQSLTEVVTAAAALAQDYMTYIILGSLLTLALIALSYRRRHPSPEPRAVPSPIPRSRPPLFLLLPAMAVFAFSATLLLAGFQYLRGATPSPPSKTTSSSPSPQPPVYTLPASIDVGQNVLPNIHDPAAVDAQTVCPGYRASNVERTDGEGFTADLDLAGPACNVYGTDVEHLRLIVEVLEGDLVHVEIRPRYLGEGNVTWFVLPEGLVPRPKPKGRMESDYVDDAELAVTWENEPSFWFEVTRRKTGDVLFSTKGSVLVYEDQFVEFVSPLPEEYNLYGLGEVIHGFRLGNNLTRTLFAADVPDTIDANLYGVHPIYLDTRYYVNDTARNKLVYIPWNAAKDAPSQQYVSYTHGVFLRNTHAQEVLLRPKGITWRMLGGSIDLYFYGGPRALDVIQAYQTTTTGLPAMQQYWTLGFHQCRWGYGSWSELRAVVDRFERAGIPLETIWADIDYMKKYRNFENDPENFSYEEGARFLERLRENHQHYVPIVDSAIYAPNPENPDDAYPPYDRGIEADAFMLNPDGSVYYGAVWPGYTVFPDWIGAALNGTGAVDWWVHELKRWYEKIQFDGLWVDMSEVASFCVGSCGTGKLTQNPVHPPFVLPGDEGKEPDNLPLFQRDSEDLEQDDNTPSLQCDLEGLEQTNLLYDDLNNLLFFQRSFDHFQKINAAERSPTTTPTPMSSAPYHRTTPTPGARNVNYPPYVINNYHGDLSVHAISPNATHHGGTLDYDFHSLFGHQILRATYRALRSIFPTKRPFLLGRSTFAGSGRYAAHWGGDNHSKWPWMYFSIPQALSFSIFGVPMFGVDVCGFAGDVSEELCSRWMQLAAFFPFYRNHNIRGARPQEPYAWPAVAEATRRAMRVRYAMLPYVYTLMAKANLRGDPVVRALAWEFPDEPWLADADRQFMLGSAALVTPCLEEGAEMVRGVFPGSDAPNKVNATVWYDWYTGAATSKELVQQRGQNVTIPAPLGGDIPVFVRGGSVVAMQESRMTTAESRRTPWGLVVALDGPGKAEGELYLDDGESFAPGETTWVRFEADKTFLRAVPEGNYLDGNALSNVTVMGLGKSPVRIWLDSRELELANWKYDQDRQVLRVFGLDGLFPDGGWAKGWVMNWE</sequence>
<proteinExistence type="inferred from homology"/>
<dbReference type="Gene3D" id="3.20.20.80">
    <property type="entry name" value="Glycosidases"/>
    <property type="match status" value="2"/>
</dbReference>
<protein>
    <recommendedName>
        <fullName evidence="3">alpha-glucosidase</fullName>
        <ecNumber evidence="3">3.2.1.20</ecNumber>
    </recommendedName>
</protein>
<dbReference type="SUPFAM" id="SSF51445">
    <property type="entry name" value="(Trans)glycosidases"/>
    <property type="match status" value="1"/>
</dbReference>
<keyword evidence="8" id="KW-1133">Transmembrane helix</keyword>
<dbReference type="EMBL" id="JAZGSY010000235">
    <property type="protein sequence ID" value="KAL1838138.1"/>
    <property type="molecule type" value="Genomic_DNA"/>
</dbReference>
<comment type="similarity">
    <text evidence="2">Belongs to the glycosyl hydrolase 31 family.</text>
</comment>
<dbReference type="SUPFAM" id="SSF51011">
    <property type="entry name" value="Glycosyl hydrolase domain"/>
    <property type="match status" value="1"/>
</dbReference>
<keyword evidence="5" id="KW-0325">Glycoprotein</keyword>
<accession>A0ABR3V8P5</accession>
<evidence type="ECO:0000259" key="11">
    <source>
        <dbReference type="Pfam" id="PF21365"/>
    </source>
</evidence>